<sequence>MRPTEWQPVISDDVLGTIGAQFKLDSNTGLLHDLMQICVESVETAELRTDLVYLTDPHAIVQPNSEVLLVRCVQSTRSATISETNAISSSLMPCPIPW</sequence>
<gene>
    <name evidence="1" type="ORF">SAMN04489841_2541</name>
</gene>
<evidence type="ECO:0000313" key="2">
    <source>
        <dbReference type="Proteomes" id="UP000199114"/>
    </source>
</evidence>
<dbReference type="EMBL" id="FOFD01000003">
    <property type="protein sequence ID" value="SEQ85748.1"/>
    <property type="molecule type" value="Genomic_DNA"/>
</dbReference>
<proteinExistence type="predicted"/>
<keyword evidence="2" id="KW-1185">Reference proteome</keyword>
<dbReference type="AlphaFoldDB" id="A0A1H9JG51"/>
<protein>
    <submittedName>
        <fullName evidence="1">Uncharacterized protein</fullName>
    </submittedName>
</protein>
<reference evidence="2" key="1">
    <citation type="submission" date="2016-10" db="EMBL/GenBank/DDBJ databases">
        <authorList>
            <person name="Varghese N."/>
            <person name="Submissions S."/>
        </authorList>
    </citation>
    <scope>NUCLEOTIDE SEQUENCE [LARGE SCALE GENOMIC DNA]</scope>
    <source>
        <strain evidence="2">DSM 25055</strain>
    </source>
</reference>
<evidence type="ECO:0000313" key="1">
    <source>
        <dbReference type="EMBL" id="SEQ85748.1"/>
    </source>
</evidence>
<dbReference type="Proteomes" id="UP000199114">
    <property type="component" value="Unassembled WGS sequence"/>
</dbReference>
<name>A0A1H9JG51_9EURY</name>
<accession>A0A1H9JG51</accession>
<organism evidence="1 2">
    <name type="scientific">Natrinema salaciae</name>
    <dbReference type="NCBI Taxonomy" id="1186196"/>
    <lineage>
        <taxon>Archaea</taxon>
        <taxon>Methanobacteriati</taxon>
        <taxon>Methanobacteriota</taxon>
        <taxon>Stenosarchaea group</taxon>
        <taxon>Halobacteria</taxon>
        <taxon>Halobacteriales</taxon>
        <taxon>Natrialbaceae</taxon>
        <taxon>Natrinema</taxon>
    </lineage>
</organism>